<reference evidence="1 2" key="1">
    <citation type="submission" date="2016-08" db="EMBL/GenBank/DDBJ databases">
        <title>Draft genome sequence of Candidatus Piscirickettsia litoralis, from seawater.</title>
        <authorList>
            <person name="Wan X."/>
            <person name="Lee A.J."/>
            <person name="Hou S."/>
            <person name="Donachie S.P."/>
        </authorList>
    </citation>
    <scope>NUCLEOTIDE SEQUENCE [LARGE SCALE GENOMIC DNA]</scope>
    <source>
        <strain evidence="1 2">Y2</strain>
    </source>
</reference>
<sequence length="226" mass="25868">MIRAKEKTACISNTLKNLTSKDSYEYVMTAFEIATEQYKDRFKPLVESTFGTILTTGGYGMIKGISSYMSEGVTTQLTDLSNKAKQAIGYNHQQTREFMFNDYLELLRNKEITPLEFFMRITSHPSNWDKQSFNAIFINSCQRINSCINNGFPINHTPYLRSSFSGFNNQESQSIREGIVLNSMSKSKSNSNPYSNSKLMQKHIEHESTISTSLKSFSIEDQIEFE</sequence>
<dbReference type="Proteomes" id="UP000094329">
    <property type="component" value="Unassembled WGS sequence"/>
</dbReference>
<evidence type="ECO:0000313" key="2">
    <source>
        <dbReference type="Proteomes" id="UP000094329"/>
    </source>
</evidence>
<comment type="caution">
    <text evidence="1">The sequence shown here is derived from an EMBL/GenBank/DDBJ whole genome shotgun (WGS) entry which is preliminary data.</text>
</comment>
<keyword evidence="2" id="KW-1185">Reference proteome</keyword>
<protein>
    <submittedName>
        <fullName evidence="1">Uncharacterized protein</fullName>
    </submittedName>
</protein>
<evidence type="ECO:0000313" key="1">
    <source>
        <dbReference type="EMBL" id="ODN42414.1"/>
    </source>
</evidence>
<dbReference type="EMBL" id="MDTU01000001">
    <property type="protein sequence ID" value="ODN42414.1"/>
    <property type="molecule type" value="Genomic_DNA"/>
</dbReference>
<organism evidence="1 2">
    <name type="scientific">Piscirickettsia litoralis</name>
    <dbReference type="NCBI Taxonomy" id="1891921"/>
    <lineage>
        <taxon>Bacteria</taxon>
        <taxon>Pseudomonadati</taxon>
        <taxon>Pseudomonadota</taxon>
        <taxon>Gammaproteobacteria</taxon>
        <taxon>Thiotrichales</taxon>
        <taxon>Piscirickettsiaceae</taxon>
        <taxon>Piscirickettsia</taxon>
    </lineage>
</organism>
<proteinExistence type="predicted"/>
<gene>
    <name evidence="1" type="ORF">BGC07_05045</name>
</gene>
<dbReference type="RefSeq" id="WP_069312211.1">
    <property type="nucleotide sequence ID" value="NZ_MDTU01000001.1"/>
</dbReference>
<name>A0ABX3A1A1_9GAMM</name>
<accession>A0ABX3A1A1</accession>